<dbReference type="PANTHER" id="PTHR38593">
    <property type="entry name" value="BLR2558 PROTEIN"/>
    <property type="match status" value="1"/>
</dbReference>
<dbReference type="InterPro" id="IPR025419">
    <property type="entry name" value="DUF4142"/>
</dbReference>
<dbReference type="Pfam" id="PF13628">
    <property type="entry name" value="DUF4142"/>
    <property type="match status" value="1"/>
</dbReference>
<organism evidence="3 4">
    <name type="scientific">Skermanella aerolata</name>
    <dbReference type="NCBI Taxonomy" id="393310"/>
    <lineage>
        <taxon>Bacteria</taxon>
        <taxon>Pseudomonadati</taxon>
        <taxon>Pseudomonadota</taxon>
        <taxon>Alphaproteobacteria</taxon>
        <taxon>Rhodospirillales</taxon>
        <taxon>Azospirillaceae</taxon>
        <taxon>Skermanella</taxon>
    </lineage>
</organism>
<sequence length="181" mass="19745">MRKVRLATAGFALVVLAGCSSPFGMANLAKESSSLSAADRSFISQAAYGSLAEVELGELAQTQASSQQVREFGGRMVTEHTQMNKDLVALASNKGITPPSSPDPGRQEIGDMLEQLSGAEFDRQYVPQQLADHEATLGLFQIQSNRGQDVELRQFAQRYTPVIQRHVEMLRRMSTQAISSN</sequence>
<evidence type="ECO:0000256" key="1">
    <source>
        <dbReference type="SAM" id="SignalP"/>
    </source>
</evidence>
<feature type="domain" description="DUF4142" evidence="2">
    <location>
        <begin position="38"/>
        <end position="172"/>
    </location>
</feature>
<dbReference type="PROSITE" id="PS51257">
    <property type="entry name" value="PROKAR_LIPOPROTEIN"/>
    <property type="match status" value="1"/>
</dbReference>
<accession>A0A512DWG7</accession>
<proteinExistence type="predicted"/>
<dbReference type="PANTHER" id="PTHR38593:SF1">
    <property type="entry name" value="BLR2558 PROTEIN"/>
    <property type="match status" value="1"/>
</dbReference>
<feature type="signal peptide" evidence="1">
    <location>
        <begin position="1"/>
        <end position="26"/>
    </location>
</feature>
<dbReference type="RefSeq" id="WP_052831068.1">
    <property type="nucleotide sequence ID" value="NZ_BJYZ01000023.1"/>
</dbReference>
<protein>
    <recommendedName>
        <fullName evidence="2">DUF4142 domain-containing protein</fullName>
    </recommendedName>
</protein>
<name>A0A512DWG7_9PROT</name>
<dbReference type="AlphaFoldDB" id="A0A512DWG7"/>
<evidence type="ECO:0000259" key="2">
    <source>
        <dbReference type="Pfam" id="PF13628"/>
    </source>
</evidence>
<dbReference type="Gene3D" id="1.20.1260.10">
    <property type="match status" value="1"/>
</dbReference>
<keyword evidence="1" id="KW-0732">Signal</keyword>
<gene>
    <name evidence="3" type="ORF">SAE02_49720</name>
</gene>
<dbReference type="Proteomes" id="UP000321523">
    <property type="component" value="Unassembled WGS sequence"/>
</dbReference>
<evidence type="ECO:0000313" key="3">
    <source>
        <dbReference type="EMBL" id="GEO40824.1"/>
    </source>
</evidence>
<feature type="chain" id="PRO_5021857797" description="DUF4142 domain-containing protein" evidence="1">
    <location>
        <begin position="27"/>
        <end position="181"/>
    </location>
</feature>
<reference evidence="3 4" key="1">
    <citation type="submission" date="2019-07" db="EMBL/GenBank/DDBJ databases">
        <title>Whole genome shotgun sequence of Skermanella aerolata NBRC 106429.</title>
        <authorList>
            <person name="Hosoyama A."/>
            <person name="Uohara A."/>
            <person name="Ohji S."/>
            <person name="Ichikawa N."/>
        </authorList>
    </citation>
    <scope>NUCLEOTIDE SEQUENCE [LARGE SCALE GENOMIC DNA]</scope>
    <source>
        <strain evidence="3 4">NBRC 106429</strain>
    </source>
</reference>
<comment type="caution">
    <text evidence="3">The sequence shown here is derived from an EMBL/GenBank/DDBJ whole genome shotgun (WGS) entry which is preliminary data.</text>
</comment>
<keyword evidence="4" id="KW-1185">Reference proteome</keyword>
<dbReference type="EMBL" id="BJYZ01000023">
    <property type="protein sequence ID" value="GEO40824.1"/>
    <property type="molecule type" value="Genomic_DNA"/>
</dbReference>
<dbReference type="InterPro" id="IPR012347">
    <property type="entry name" value="Ferritin-like"/>
</dbReference>
<evidence type="ECO:0000313" key="4">
    <source>
        <dbReference type="Proteomes" id="UP000321523"/>
    </source>
</evidence>